<dbReference type="EMBL" id="LECT01000029">
    <property type="protein sequence ID" value="KLU04083.1"/>
    <property type="molecule type" value="Genomic_DNA"/>
</dbReference>
<comment type="caution">
    <text evidence="1">The sequence shown here is derived from an EMBL/GenBank/DDBJ whole genome shotgun (WGS) entry which is preliminary data.</text>
</comment>
<protein>
    <submittedName>
        <fullName evidence="1">Uncharacterized protein</fullName>
    </submittedName>
</protein>
<accession>A0A0J1BC07</accession>
<reference evidence="1" key="1">
    <citation type="submission" date="2015-05" db="EMBL/GenBank/DDBJ databases">
        <title>Permanent draft genome of Rhodopirellula islandicus K833.</title>
        <authorList>
            <person name="Kizina J."/>
            <person name="Richter M."/>
            <person name="Glockner F.O."/>
            <person name="Harder J."/>
        </authorList>
    </citation>
    <scope>NUCLEOTIDE SEQUENCE [LARGE SCALE GENOMIC DNA]</scope>
    <source>
        <strain evidence="1">K833</strain>
    </source>
</reference>
<dbReference type="Proteomes" id="UP000036367">
    <property type="component" value="Unassembled WGS sequence"/>
</dbReference>
<evidence type="ECO:0000313" key="1">
    <source>
        <dbReference type="EMBL" id="KLU04083.1"/>
    </source>
</evidence>
<sequence length="47" mass="5080">MGNRSKQVGRSLSALGLFRQASLLPRTTGANAQTAHMIMPDHSFRPA</sequence>
<evidence type="ECO:0000313" key="2">
    <source>
        <dbReference type="Proteomes" id="UP000036367"/>
    </source>
</evidence>
<dbReference type="AlphaFoldDB" id="A0A0J1BC07"/>
<keyword evidence="2" id="KW-1185">Reference proteome</keyword>
<organism evidence="1 2">
    <name type="scientific">Rhodopirellula islandica</name>
    <dbReference type="NCBI Taxonomy" id="595434"/>
    <lineage>
        <taxon>Bacteria</taxon>
        <taxon>Pseudomonadati</taxon>
        <taxon>Planctomycetota</taxon>
        <taxon>Planctomycetia</taxon>
        <taxon>Pirellulales</taxon>
        <taxon>Pirellulaceae</taxon>
        <taxon>Rhodopirellula</taxon>
    </lineage>
</organism>
<name>A0A0J1BC07_RHOIS</name>
<proteinExistence type="predicted"/>
<gene>
    <name evidence="1" type="ORF">RISK_003669</name>
</gene>